<dbReference type="CDD" id="cd07377">
    <property type="entry name" value="WHTH_GntR"/>
    <property type="match status" value="1"/>
</dbReference>
<name>A0ABW2PY17_9BACL</name>
<keyword evidence="6" id="KW-1185">Reference proteome</keyword>
<sequence length="224" mass="26455">MNGLKNNVNSSRDTVYQILREEILTLKLEPGTSISEAEVSKKLDVSRTPVREAFLRLSQEGLLDIYPQKGTYVSLIDLTLVEEGRFMREQLERAVIRLACENFPVEQLISLEMNLKMQELHVEKKDYTGMFELDEEFHRMIFTGCNKKNIWLAIQKMNFDFNRIRMLRLSTNYNWDDIFSQHSKIAEAIRNRNPDLAEKTMEDHLTSVMVYKEELKQSYPNYFK</sequence>
<evidence type="ECO:0000256" key="2">
    <source>
        <dbReference type="ARBA" id="ARBA00023125"/>
    </source>
</evidence>
<dbReference type="PANTHER" id="PTHR43537:SF6">
    <property type="entry name" value="HTH-TYPE TRANSCRIPTIONAL REPRESSOR RSPR"/>
    <property type="match status" value="1"/>
</dbReference>
<feature type="domain" description="HTH gntR-type" evidence="4">
    <location>
        <begin position="9"/>
        <end position="76"/>
    </location>
</feature>
<proteinExistence type="predicted"/>
<protein>
    <submittedName>
        <fullName evidence="5">GntR family transcriptional regulator</fullName>
    </submittedName>
</protein>
<dbReference type="PRINTS" id="PR00035">
    <property type="entry name" value="HTHGNTR"/>
</dbReference>
<organism evidence="5 6">
    <name type="scientific">Scopulibacillus cellulosilyticus</name>
    <dbReference type="NCBI Taxonomy" id="2665665"/>
    <lineage>
        <taxon>Bacteria</taxon>
        <taxon>Bacillati</taxon>
        <taxon>Bacillota</taxon>
        <taxon>Bacilli</taxon>
        <taxon>Bacillales</taxon>
        <taxon>Sporolactobacillaceae</taxon>
        <taxon>Scopulibacillus</taxon>
    </lineage>
</organism>
<reference evidence="6" key="1">
    <citation type="journal article" date="2019" name="Int. J. Syst. Evol. Microbiol.">
        <title>The Global Catalogue of Microorganisms (GCM) 10K type strain sequencing project: providing services to taxonomists for standard genome sequencing and annotation.</title>
        <authorList>
            <consortium name="The Broad Institute Genomics Platform"/>
            <consortium name="The Broad Institute Genome Sequencing Center for Infectious Disease"/>
            <person name="Wu L."/>
            <person name="Ma J."/>
        </authorList>
    </citation>
    <scope>NUCLEOTIDE SEQUENCE [LARGE SCALE GENOMIC DNA]</scope>
    <source>
        <strain evidence="6">CGMCC 1.16305</strain>
    </source>
</reference>
<dbReference type="SUPFAM" id="SSF48008">
    <property type="entry name" value="GntR ligand-binding domain-like"/>
    <property type="match status" value="1"/>
</dbReference>
<dbReference type="PANTHER" id="PTHR43537">
    <property type="entry name" value="TRANSCRIPTIONAL REGULATOR, GNTR FAMILY"/>
    <property type="match status" value="1"/>
</dbReference>
<dbReference type="Pfam" id="PF00392">
    <property type="entry name" value="GntR"/>
    <property type="match status" value="1"/>
</dbReference>
<evidence type="ECO:0000313" key="5">
    <source>
        <dbReference type="EMBL" id="MFC7393156.1"/>
    </source>
</evidence>
<dbReference type="PROSITE" id="PS50949">
    <property type="entry name" value="HTH_GNTR"/>
    <property type="match status" value="1"/>
</dbReference>
<evidence type="ECO:0000256" key="3">
    <source>
        <dbReference type="ARBA" id="ARBA00023163"/>
    </source>
</evidence>
<dbReference type="SMART" id="SM00895">
    <property type="entry name" value="FCD"/>
    <property type="match status" value="1"/>
</dbReference>
<accession>A0ABW2PY17</accession>
<keyword evidence="2" id="KW-0238">DNA-binding</keyword>
<evidence type="ECO:0000313" key="6">
    <source>
        <dbReference type="Proteomes" id="UP001596505"/>
    </source>
</evidence>
<dbReference type="SUPFAM" id="SSF46785">
    <property type="entry name" value="Winged helix' DNA-binding domain"/>
    <property type="match status" value="1"/>
</dbReference>
<dbReference type="Proteomes" id="UP001596505">
    <property type="component" value="Unassembled WGS sequence"/>
</dbReference>
<evidence type="ECO:0000259" key="4">
    <source>
        <dbReference type="PROSITE" id="PS50949"/>
    </source>
</evidence>
<dbReference type="InterPro" id="IPR036390">
    <property type="entry name" value="WH_DNA-bd_sf"/>
</dbReference>
<dbReference type="InterPro" id="IPR008920">
    <property type="entry name" value="TF_FadR/GntR_C"/>
</dbReference>
<dbReference type="InterPro" id="IPR036388">
    <property type="entry name" value="WH-like_DNA-bd_sf"/>
</dbReference>
<dbReference type="InterPro" id="IPR000524">
    <property type="entry name" value="Tscrpt_reg_HTH_GntR"/>
</dbReference>
<dbReference type="InterPro" id="IPR011711">
    <property type="entry name" value="GntR_C"/>
</dbReference>
<dbReference type="RefSeq" id="WP_380965609.1">
    <property type="nucleotide sequence ID" value="NZ_JBHTCO010000010.1"/>
</dbReference>
<keyword evidence="1" id="KW-0805">Transcription regulation</keyword>
<comment type="caution">
    <text evidence="5">The sequence shown here is derived from an EMBL/GenBank/DDBJ whole genome shotgun (WGS) entry which is preliminary data.</text>
</comment>
<dbReference type="Gene3D" id="1.20.120.530">
    <property type="entry name" value="GntR ligand-binding domain-like"/>
    <property type="match status" value="1"/>
</dbReference>
<evidence type="ECO:0000256" key="1">
    <source>
        <dbReference type="ARBA" id="ARBA00023015"/>
    </source>
</evidence>
<dbReference type="EMBL" id="JBHTCO010000010">
    <property type="protein sequence ID" value="MFC7393156.1"/>
    <property type="molecule type" value="Genomic_DNA"/>
</dbReference>
<dbReference type="Gene3D" id="1.10.10.10">
    <property type="entry name" value="Winged helix-like DNA-binding domain superfamily/Winged helix DNA-binding domain"/>
    <property type="match status" value="1"/>
</dbReference>
<gene>
    <name evidence="5" type="ORF">ACFQRG_09280</name>
</gene>
<dbReference type="SMART" id="SM00345">
    <property type="entry name" value="HTH_GNTR"/>
    <property type="match status" value="1"/>
</dbReference>
<keyword evidence="3" id="KW-0804">Transcription</keyword>
<dbReference type="Pfam" id="PF07729">
    <property type="entry name" value="FCD"/>
    <property type="match status" value="1"/>
</dbReference>